<proteinExistence type="inferred from homology"/>
<keyword evidence="3" id="KW-0443">Lipid metabolism</keyword>
<comment type="function">
    <text evidence="3 5">Carrier of the growing fatty acid chain in fatty acid biosynthesis.</text>
</comment>
<dbReference type="NCBIfam" id="NF002151">
    <property type="entry name" value="PRK00982.1-5"/>
    <property type="match status" value="1"/>
</dbReference>
<dbReference type="NCBIfam" id="NF002148">
    <property type="entry name" value="PRK00982.1-2"/>
    <property type="match status" value="1"/>
</dbReference>
<evidence type="ECO:0000259" key="6">
    <source>
        <dbReference type="PROSITE" id="PS50075"/>
    </source>
</evidence>
<keyword evidence="3" id="KW-0276">Fatty acid metabolism</keyword>
<feature type="domain" description="Carrier" evidence="6">
    <location>
        <begin position="13"/>
        <end position="88"/>
    </location>
</feature>
<feature type="modified residue" description="O-(pantetheine 4'-phosphoryl)serine" evidence="3">
    <location>
        <position position="48"/>
    </location>
</feature>
<name>A0ABR7U6K9_9BRAD</name>
<gene>
    <name evidence="3" type="primary">acpP</name>
    <name evidence="7" type="ORF">HA482_12725</name>
</gene>
<comment type="caution">
    <text evidence="7">The sequence shown here is derived from an EMBL/GenBank/DDBJ whole genome shotgun (WGS) entry which is preliminary data.</text>
</comment>
<evidence type="ECO:0000256" key="2">
    <source>
        <dbReference type="ARBA" id="ARBA00022553"/>
    </source>
</evidence>
<evidence type="ECO:0000256" key="1">
    <source>
        <dbReference type="ARBA" id="ARBA00022450"/>
    </source>
</evidence>
<keyword evidence="3" id="KW-0275">Fatty acid biosynthesis</keyword>
<dbReference type="Pfam" id="PF00550">
    <property type="entry name" value="PP-binding"/>
    <property type="match status" value="1"/>
</dbReference>
<dbReference type="PANTHER" id="PTHR20863">
    <property type="entry name" value="ACYL CARRIER PROTEIN"/>
    <property type="match status" value="1"/>
</dbReference>
<evidence type="ECO:0000313" key="7">
    <source>
        <dbReference type="EMBL" id="MBC9979062.1"/>
    </source>
</evidence>
<comment type="PTM">
    <text evidence="3">4'-phosphopantetheine is transferred from CoA to a specific serine of apo-ACP by AcpS. This modification is essential for activity because fatty acids are bound in thioester linkage to the sulfhydryl of the prosthetic group.</text>
</comment>
<keyword evidence="3" id="KW-0444">Lipid biosynthesis</keyword>
<comment type="subcellular location">
    <subcellularLocation>
        <location evidence="3">Cytoplasm</location>
    </subcellularLocation>
</comment>
<dbReference type="HAMAP" id="MF_01217">
    <property type="entry name" value="Acyl_carrier"/>
    <property type="match status" value="1"/>
</dbReference>
<dbReference type="InterPro" id="IPR009081">
    <property type="entry name" value="PP-bd_ACP"/>
</dbReference>
<organism evidence="7 8">
    <name type="scientific">Bradyrhizobium campsiandrae</name>
    <dbReference type="NCBI Taxonomy" id="1729892"/>
    <lineage>
        <taxon>Bacteria</taxon>
        <taxon>Pseudomonadati</taxon>
        <taxon>Pseudomonadota</taxon>
        <taxon>Alphaproteobacteria</taxon>
        <taxon>Hyphomicrobiales</taxon>
        <taxon>Nitrobacteraceae</taxon>
        <taxon>Bradyrhizobium</taxon>
    </lineage>
</organism>
<dbReference type="PROSITE" id="PS50075">
    <property type="entry name" value="CARRIER"/>
    <property type="match status" value="1"/>
</dbReference>
<keyword evidence="3" id="KW-0963">Cytoplasm</keyword>
<comment type="pathway">
    <text evidence="3 5">Lipid metabolism; fatty acid biosynthesis.</text>
</comment>
<dbReference type="InterPro" id="IPR036736">
    <property type="entry name" value="ACP-like_sf"/>
</dbReference>
<evidence type="ECO:0000313" key="8">
    <source>
        <dbReference type="Proteomes" id="UP000639516"/>
    </source>
</evidence>
<evidence type="ECO:0000256" key="4">
    <source>
        <dbReference type="NCBIfam" id="TIGR00517"/>
    </source>
</evidence>
<evidence type="ECO:0000256" key="5">
    <source>
        <dbReference type="RuleBase" id="RU003545"/>
    </source>
</evidence>
<sequence>MFDSAGSGTPAVDSLSHRIREIVGRHLSVAPEKITESARFIEDLGADSLDIIELIIAFEEAFGCEIPDEVAESIVTVADARQYLEGKVKT</sequence>
<keyword evidence="1 3" id="KW-0596">Phosphopantetheine</keyword>
<dbReference type="InterPro" id="IPR003231">
    <property type="entry name" value="ACP"/>
</dbReference>
<accession>A0ABR7U6K9</accession>
<reference evidence="7 8" key="1">
    <citation type="journal article" date="2020" name="Arch. Microbiol.">
        <title>Bradyrhizobium campsiandrae sp. nov., a nitrogen-fixing bacterial strain isolated from a native leguminous tree from the Amazon adapted to flooded conditions.</title>
        <authorList>
            <person name="Cabral Michel D."/>
            <person name="Martins da Costa E."/>
            <person name="Azarias Guimaraes A."/>
            <person name="Soares de Carvalho T."/>
            <person name="Santos de Castro Caputo P."/>
            <person name="Willems A."/>
            <person name="de Souza Moreira F.M."/>
        </authorList>
    </citation>
    <scope>NUCLEOTIDE SEQUENCE [LARGE SCALE GENOMIC DNA]</scope>
    <source>
        <strain evidence="8">INPA 384B</strain>
    </source>
</reference>
<dbReference type="EMBL" id="JAATTO010000015">
    <property type="protein sequence ID" value="MBC9979062.1"/>
    <property type="molecule type" value="Genomic_DNA"/>
</dbReference>
<protein>
    <recommendedName>
        <fullName evidence="3 4">Acyl carrier protein</fullName>
        <shortName evidence="3">ACP</shortName>
    </recommendedName>
</protein>
<comment type="similarity">
    <text evidence="3">Belongs to the acyl carrier protein (ACP) family.</text>
</comment>
<evidence type="ECO:0000256" key="3">
    <source>
        <dbReference type="HAMAP-Rule" id="MF_01217"/>
    </source>
</evidence>
<dbReference type="Gene3D" id="1.10.1200.10">
    <property type="entry name" value="ACP-like"/>
    <property type="match status" value="1"/>
</dbReference>
<comment type="PTM">
    <text evidence="5">4'-phosphopantetheine is transferred from CoA to a specific serine of apo-ACP by acpS.</text>
</comment>
<keyword evidence="8" id="KW-1185">Reference proteome</keyword>
<dbReference type="PANTHER" id="PTHR20863:SF76">
    <property type="entry name" value="CARRIER DOMAIN-CONTAINING PROTEIN"/>
    <property type="match status" value="1"/>
</dbReference>
<dbReference type="SUPFAM" id="SSF47336">
    <property type="entry name" value="ACP-like"/>
    <property type="match status" value="1"/>
</dbReference>
<keyword evidence="2 3" id="KW-0597">Phosphoprotein</keyword>
<dbReference type="NCBIfam" id="TIGR00517">
    <property type="entry name" value="acyl_carrier"/>
    <property type="match status" value="1"/>
</dbReference>
<dbReference type="Proteomes" id="UP000639516">
    <property type="component" value="Unassembled WGS sequence"/>
</dbReference>
<dbReference type="NCBIfam" id="NF002150">
    <property type="entry name" value="PRK00982.1-4"/>
    <property type="match status" value="1"/>
</dbReference>